<sequence>MLSIALTPVVCAGPKKVPMDRRRILLVVAVIVALLGTSLVFLYVRGADQRAESRFETVDVLRAVQPIEVGESIDDAAAAGKIAMQPVVRDYLQNGYQTSLDGLSGQFAATRIYAGEQIVEGKFDATVETASVLPIPDSQVAVSVDLTDTARVAGFVNPGSQVAIYLNGSDPAGGTFTRLLLERVTVIGVGSTTPTQTTTTSPEGAQTTEALPRTLMTLALDQADAEKVLYSQGNGELAFLLLTEKSRVNAGPGITAANLFQ</sequence>
<evidence type="ECO:0000259" key="2">
    <source>
        <dbReference type="SMART" id="SM00858"/>
    </source>
</evidence>
<dbReference type="InterPro" id="IPR013974">
    <property type="entry name" value="SAF"/>
</dbReference>
<name>A0A4P7GPZ9_9ACTN</name>
<keyword evidence="1" id="KW-1133">Transmembrane helix</keyword>
<keyword evidence="1" id="KW-0812">Transmembrane</keyword>
<dbReference type="SMART" id="SM00858">
    <property type="entry name" value="SAF"/>
    <property type="match status" value="1"/>
</dbReference>
<evidence type="ECO:0000256" key="1">
    <source>
        <dbReference type="SAM" id="Phobius"/>
    </source>
</evidence>
<dbReference type="KEGG" id="noy:EXE57_19360"/>
<proteinExistence type="predicted"/>
<evidence type="ECO:0000313" key="3">
    <source>
        <dbReference type="EMBL" id="QBR94203.1"/>
    </source>
</evidence>
<keyword evidence="1" id="KW-0472">Membrane</keyword>
<feature type="transmembrane region" description="Helical" evidence="1">
    <location>
        <begin position="24"/>
        <end position="44"/>
    </location>
</feature>
<reference evidence="3 4" key="1">
    <citation type="submission" date="2019-03" db="EMBL/GenBank/DDBJ databases">
        <title>Three New Species of Nocardioides, Nocardioides euryhalodurans sp. nov., Nocardioides seonyuensis sp. nov. and Nocardioides eburneoflavus sp. nov., Iolated from Soil.</title>
        <authorList>
            <person name="Roh S.G."/>
            <person name="Lee C."/>
            <person name="Kim M.-K."/>
            <person name="Kim S.B."/>
        </authorList>
    </citation>
    <scope>NUCLEOTIDE SEQUENCE [LARGE SCALE GENOMIC DNA]</scope>
    <source>
        <strain evidence="3 4">MMS17-SY117</strain>
    </source>
</reference>
<dbReference type="OrthoDB" id="5182178at2"/>
<dbReference type="AlphaFoldDB" id="A0A4P7GPZ9"/>
<accession>A0A4P7GPZ9</accession>
<dbReference type="InterPro" id="IPR017592">
    <property type="entry name" value="Pilus_assmbl_Flp-typ_CpaB"/>
</dbReference>
<protein>
    <submittedName>
        <fullName evidence="3">Flp pilus assembly protein CpaB</fullName>
    </submittedName>
</protein>
<dbReference type="Pfam" id="PF16976">
    <property type="entry name" value="RcpC"/>
    <property type="match status" value="1"/>
</dbReference>
<feature type="domain" description="SAF" evidence="2">
    <location>
        <begin position="58"/>
        <end position="124"/>
    </location>
</feature>
<dbReference type="EMBL" id="CP038267">
    <property type="protein sequence ID" value="QBR94203.1"/>
    <property type="molecule type" value="Genomic_DNA"/>
</dbReference>
<dbReference type="Proteomes" id="UP000294894">
    <property type="component" value="Chromosome"/>
</dbReference>
<organism evidence="3 4">
    <name type="scientific">Nocardioides euryhalodurans</name>
    <dbReference type="NCBI Taxonomy" id="2518370"/>
    <lineage>
        <taxon>Bacteria</taxon>
        <taxon>Bacillati</taxon>
        <taxon>Actinomycetota</taxon>
        <taxon>Actinomycetes</taxon>
        <taxon>Propionibacteriales</taxon>
        <taxon>Nocardioidaceae</taxon>
        <taxon>Nocardioides</taxon>
    </lineage>
</organism>
<evidence type="ECO:0000313" key="4">
    <source>
        <dbReference type="Proteomes" id="UP000294894"/>
    </source>
</evidence>
<keyword evidence="4" id="KW-1185">Reference proteome</keyword>
<dbReference type="NCBIfam" id="TIGR03177">
    <property type="entry name" value="pilus_cpaB"/>
    <property type="match status" value="1"/>
</dbReference>
<dbReference type="InterPro" id="IPR031571">
    <property type="entry name" value="RcpC_dom"/>
</dbReference>
<gene>
    <name evidence="3" type="primary">cpaB</name>
    <name evidence="3" type="ORF">EXE57_19360</name>
</gene>